<keyword evidence="4 5" id="KW-0472">Membrane</keyword>
<proteinExistence type="predicted"/>
<dbReference type="PANTHER" id="PTHR46663">
    <property type="entry name" value="DIGUANYLATE CYCLASE DGCT-RELATED"/>
    <property type="match status" value="1"/>
</dbReference>
<dbReference type="CDD" id="cd01949">
    <property type="entry name" value="GGDEF"/>
    <property type="match status" value="1"/>
</dbReference>
<accession>A0A1I3HXH9</accession>
<evidence type="ECO:0000256" key="2">
    <source>
        <dbReference type="ARBA" id="ARBA00022692"/>
    </source>
</evidence>
<keyword evidence="2 5" id="KW-0812">Transmembrane</keyword>
<dbReference type="InterPro" id="IPR052163">
    <property type="entry name" value="DGC-Regulatory_Protein"/>
</dbReference>
<evidence type="ECO:0000259" key="6">
    <source>
        <dbReference type="PROSITE" id="PS50839"/>
    </source>
</evidence>
<keyword evidence="9" id="KW-1185">Reference proteome</keyword>
<feature type="domain" description="CHASE" evidence="6">
    <location>
        <begin position="117"/>
        <end position="257"/>
    </location>
</feature>
<dbReference type="NCBIfam" id="TIGR00254">
    <property type="entry name" value="GGDEF"/>
    <property type="match status" value="1"/>
</dbReference>
<dbReference type="PROSITE" id="PS50839">
    <property type="entry name" value="CHASE"/>
    <property type="match status" value="1"/>
</dbReference>
<organism evidence="8 9">
    <name type="scientific">Treponema bryantii</name>
    <dbReference type="NCBI Taxonomy" id="163"/>
    <lineage>
        <taxon>Bacteria</taxon>
        <taxon>Pseudomonadati</taxon>
        <taxon>Spirochaetota</taxon>
        <taxon>Spirochaetia</taxon>
        <taxon>Spirochaetales</taxon>
        <taxon>Treponemataceae</taxon>
        <taxon>Treponema</taxon>
    </lineage>
</organism>
<dbReference type="InterPro" id="IPR042240">
    <property type="entry name" value="CHASE_sf"/>
</dbReference>
<dbReference type="RefSeq" id="WP_074929748.1">
    <property type="nucleotide sequence ID" value="NZ_FORI01000001.1"/>
</dbReference>
<dbReference type="OrthoDB" id="9804955at2"/>
<dbReference type="Pfam" id="PF03924">
    <property type="entry name" value="CHASE"/>
    <property type="match status" value="1"/>
</dbReference>
<feature type="transmembrane region" description="Helical" evidence="5">
    <location>
        <begin position="24"/>
        <end position="44"/>
    </location>
</feature>
<evidence type="ECO:0000256" key="3">
    <source>
        <dbReference type="ARBA" id="ARBA00022989"/>
    </source>
</evidence>
<protein>
    <submittedName>
        <fullName evidence="8">Diguanylate cyclase (GGDEF) domain-containing protein</fullName>
    </submittedName>
</protein>
<dbReference type="GO" id="GO:0003824">
    <property type="term" value="F:catalytic activity"/>
    <property type="evidence" value="ECO:0007669"/>
    <property type="project" value="UniProtKB-ARBA"/>
</dbReference>
<gene>
    <name evidence="8" type="ORF">SAMN04487775_101149</name>
</gene>
<evidence type="ECO:0000256" key="1">
    <source>
        <dbReference type="ARBA" id="ARBA00004370"/>
    </source>
</evidence>
<evidence type="ECO:0000259" key="7">
    <source>
        <dbReference type="PROSITE" id="PS50887"/>
    </source>
</evidence>
<feature type="transmembrane region" description="Helical" evidence="5">
    <location>
        <begin position="267"/>
        <end position="292"/>
    </location>
</feature>
<dbReference type="GO" id="GO:0016020">
    <property type="term" value="C:membrane"/>
    <property type="evidence" value="ECO:0007669"/>
    <property type="project" value="UniProtKB-SubCell"/>
</dbReference>
<dbReference type="SMART" id="SM01079">
    <property type="entry name" value="CHASE"/>
    <property type="match status" value="1"/>
</dbReference>
<dbReference type="PANTHER" id="PTHR46663:SF2">
    <property type="entry name" value="GGDEF DOMAIN-CONTAINING PROTEIN"/>
    <property type="match status" value="1"/>
</dbReference>
<sequence length="474" mass="52598">MEANSSESKTYDTSTLSRLMKKDLFFVVVVFIVLLIIFTDISIYESFGSVRSRKLEAKNIAVLCTSEIERNCNHTFQLNGVIASLVMLGEANQQNFDSVAAKVLPDFPAADCVQLAPNGIVSSVYPLEGNENVLGHNLFEDEKRADEAFRTKASGVLTIGGPYPLLQGGEGFIGRLPVFKDDQRTEFWGFVNVVVRIQKIIETVNLSAIDGRNYEYSIYKISDVTGNRTHIYGVDLDKMRHPVTSKIDMPNAHWELAVAPKGFWVNLHLVIVLGTLSLLLICAFTILTLLFLKLKQSNIRLAQLATLDQLTGLYTKQTAIFTLKKEIDYANRNGSQVAVCFIDMNNFKQINDQYGHTVGDTALAKVAKRLLESVRPEDIVARFGGDEFIIIFRGKNTGTDYANTVERLKAVLNVPAKLSAHVLADISAAVGLAVYPTNGKGVEELIAYADKAMYEDKAQIKSFNISEFEDLETE</sequence>
<dbReference type="SUPFAM" id="SSF55073">
    <property type="entry name" value="Nucleotide cyclase"/>
    <property type="match status" value="1"/>
</dbReference>
<evidence type="ECO:0000313" key="8">
    <source>
        <dbReference type="EMBL" id="SFI40352.1"/>
    </source>
</evidence>
<dbReference type="AlphaFoldDB" id="A0A1I3HXH9"/>
<keyword evidence="3 5" id="KW-1133">Transmembrane helix</keyword>
<dbReference type="InterPro" id="IPR006189">
    <property type="entry name" value="CHASE_dom"/>
</dbReference>
<dbReference type="Pfam" id="PF00990">
    <property type="entry name" value="GGDEF"/>
    <property type="match status" value="1"/>
</dbReference>
<dbReference type="InterPro" id="IPR043128">
    <property type="entry name" value="Rev_trsase/Diguanyl_cyclase"/>
</dbReference>
<dbReference type="Gene3D" id="3.30.70.270">
    <property type="match status" value="1"/>
</dbReference>
<evidence type="ECO:0000313" key="9">
    <source>
        <dbReference type="Proteomes" id="UP000182737"/>
    </source>
</evidence>
<dbReference type="InterPro" id="IPR029787">
    <property type="entry name" value="Nucleotide_cyclase"/>
</dbReference>
<dbReference type="Proteomes" id="UP000182737">
    <property type="component" value="Unassembled WGS sequence"/>
</dbReference>
<reference evidence="9" key="1">
    <citation type="submission" date="2016-10" db="EMBL/GenBank/DDBJ databases">
        <authorList>
            <person name="Varghese N."/>
            <person name="Submissions S."/>
        </authorList>
    </citation>
    <scope>NUCLEOTIDE SEQUENCE [LARGE SCALE GENOMIC DNA]</scope>
    <source>
        <strain evidence="9">XBD1002</strain>
    </source>
</reference>
<evidence type="ECO:0000256" key="5">
    <source>
        <dbReference type="SAM" id="Phobius"/>
    </source>
</evidence>
<dbReference type="PROSITE" id="PS50887">
    <property type="entry name" value="GGDEF"/>
    <property type="match status" value="1"/>
</dbReference>
<dbReference type="SMART" id="SM00267">
    <property type="entry name" value="GGDEF"/>
    <property type="match status" value="1"/>
</dbReference>
<dbReference type="Gene3D" id="3.30.450.350">
    <property type="entry name" value="CHASE domain"/>
    <property type="match status" value="1"/>
</dbReference>
<dbReference type="EMBL" id="FORI01000001">
    <property type="protein sequence ID" value="SFI40352.1"/>
    <property type="molecule type" value="Genomic_DNA"/>
</dbReference>
<name>A0A1I3HXH9_9SPIR</name>
<dbReference type="GO" id="GO:0007165">
    <property type="term" value="P:signal transduction"/>
    <property type="evidence" value="ECO:0007669"/>
    <property type="project" value="UniProtKB-ARBA"/>
</dbReference>
<comment type="subcellular location">
    <subcellularLocation>
        <location evidence="1">Membrane</location>
    </subcellularLocation>
</comment>
<evidence type="ECO:0000256" key="4">
    <source>
        <dbReference type="ARBA" id="ARBA00023136"/>
    </source>
</evidence>
<dbReference type="InterPro" id="IPR000160">
    <property type="entry name" value="GGDEF_dom"/>
</dbReference>
<feature type="domain" description="GGDEF" evidence="7">
    <location>
        <begin position="335"/>
        <end position="470"/>
    </location>
</feature>